<name>A0ABP9L4P4_9GAMM</name>
<evidence type="ECO:0000256" key="1">
    <source>
        <dbReference type="ARBA" id="ARBA00004141"/>
    </source>
</evidence>
<dbReference type="InterPro" id="IPR007016">
    <property type="entry name" value="O-antigen_ligase-rel_domated"/>
</dbReference>
<feature type="transmembrane region" description="Helical" evidence="5">
    <location>
        <begin position="113"/>
        <end position="128"/>
    </location>
</feature>
<gene>
    <name evidence="7" type="ORF">GCM10025759_04490</name>
</gene>
<dbReference type="InterPro" id="IPR051533">
    <property type="entry name" value="WaaL-like"/>
</dbReference>
<evidence type="ECO:0000313" key="8">
    <source>
        <dbReference type="Proteomes" id="UP001501083"/>
    </source>
</evidence>
<evidence type="ECO:0000256" key="5">
    <source>
        <dbReference type="SAM" id="Phobius"/>
    </source>
</evidence>
<protein>
    <recommendedName>
        <fullName evidence="6">O-antigen ligase-related domain-containing protein</fullName>
    </recommendedName>
</protein>
<feature type="domain" description="O-antigen ligase-related" evidence="6">
    <location>
        <begin position="212"/>
        <end position="330"/>
    </location>
</feature>
<feature type="transmembrane region" description="Helical" evidence="5">
    <location>
        <begin position="24"/>
        <end position="44"/>
    </location>
</feature>
<evidence type="ECO:0000256" key="3">
    <source>
        <dbReference type="ARBA" id="ARBA00022989"/>
    </source>
</evidence>
<reference evidence="8" key="1">
    <citation type="journal article" date="2019" name="Int. J. Syst. Evol. Microbiol.">
        <title>The Global Catalogue of Microorganisms (GCM) 10K type strain sequencing project: providing services to taxonomists for standard genome sequencing and annotation.</title>
        <authorList>
            <consortium name="The Broad Institute Genomics Platform"/>
            <consortium name="The Broad Institute Genome Sequencing Center for Infectious Disease"/>
            <person name="Wu L."/>
            <person name="Ma J."/>
        </authorList>
    </citation>
    <scope>NUCLEOTIDE SEQUENCE [LARGE SCALE GENOMIC DNA]</scope>
    <source>
        <strain evidence="8">JCM 19212</strain>
    </source>
</reference>
<feature type="transmembrane region" description="Helical" evidence="5">
    <location>
        <begin position="314"/>
        <end position="337"/>
    </location>
</feature>
<feature type="transmembrane region" description="Helical" evidence="5">
    <location>
        <begin position="140"/>
        <end position="162"/>
    </location>
</feature>
<feature type="transmembrane region" description="Helical" evidence="5">
    <location>
        <begin position="248"/>
        <end position="267"/>
    </location>
</feature>
<dbReference type="PANTHER" id="PTHR37422">
    <property type="entry name" value="TEICHURONIC ACID BIOSYNTHESIS PROTEIN TUAE"/>
    <property type="match status" value="1"/>
</dbReference>
<dbReference type="Pfam" id="PF04932">
    <property type="entry name" value="Wzy_C"/>
    <property type="match status" value="1"/>
</dbReference>
<dbReference type="EMBL" id="BAABKY010000001">
    <property type="protein sequence ID" value="GAA5068573.1"/>
    <property type="molecule type" value="Genomic_DNA"/>
</dbReference>
<evidence type="ECO:0000256" key="2">
    <source>
        <dbReference type="ARBA" id="ARBA00022692"/>
    </source>
</evidence>
<evidence type="ECO:0000259" key="6">
    <source>
        <dbReference type="Pfam" id="PF04932"/>
    </source>
</evidence>
<accession>A0ABP9L4P4</accession>
<sequence>MSNMKWNLHSRLSPTWVDTASTDAMFGAWLRVGLAWLVIGMAIMPAGPSLNPGKPYQYLVGFALYLPALICLFRPGQAAAFWRQPLVPAVLALLGWGVLSLLWSEARRPDDEIARNLSIAVFLFAWFRGTGNDETHIRRLLTLCAFVLATIAAAAIVWYQFFPNPDSRQAGFGVMANANLAAAAMGAALLWLSVWRTPERGLRLAKAIAWTVLALFVLLTFTRSAWAAMFASLLVLAITRSRRPWRAGMIVAIVGIGCVLLYLPAMIQRGWSLRPAIMQGAWDLFRTDPLIGLGQGSDILIHVGKETLTHAHNLFSQLAIELGLVGLLLWSGIWLAVAWRGWVHRTEPLGRLVLSTWVFAMVMVQFDLPHLLDSPRPGWLVLWLPVALCFALKRPTGVAEVENSR</sequence>
<dbReference type="PANTHER" id="PTHR37422:SF13">
    <property type="entry name" value="LIPOPOLYSACCHARIDE BIOSYNTHESIS PROTEIN PA4999-RELATED"/>
    <property type="match status" value="1"/>
</dbReference>
<feature type="transmembrane region" description="Helical" evidence="5">
    <location>
        <begin position="174"/>
        <end position="195"/>
    </location>
</feature>
<feature type="transmembrane region" description="Helical" evidence="5">
    <location>
        <begin position="207"/>
        <end position="236"/>
    </location>
</feature>
<feature type="transmembrane region" description="Helical" evidence="5">
    <location>
        <begin position="81"/>
        <end position="101"/>
    </location>
</feature>
<evidence type="ECO:0000256" key="4">
    <source>
        <dbReference type="ARBA" id="ARBA00023136"/>
    </source>
</evidence>
<keyword evidence="8" id="KW-1185">Reference proteome</keyword>
<dbReference type="Proteomes" id="UP001501083">
    <property type="component" value="Unassembled WGS sequence"/>
</dbReference>
<feature type="transmembrane region" description="Helical" evidence="5">
    <location>
        <begin position="56"/>
        <end position="75"/>
    </location>
</feature>
<keyword evidence="4 5" id="KW-0472">Membrane</keyword>
<proteinExistence type="predicted"/>
<evidence type="ECO:0000313" key="7">
    <source>
        <dbReference type="EMBL" id="GAA5068573.1"/>
    </source>
</evidence>
<keyword evidence="2 5" id="KW-0812">Transmembrane</keyword>
<keyword evidence="3 5" id="KW-1133">Transmembrane helix</keyword>
<comment type="subcellular location">
    <subcellularLocation>
        <location evidence="1">Membrane</location>
        <topology evidence="1">Multi-pass membrane protein</topology>
    </subcellularLocation>
</comment>
<comment type="caution">
    <text evidence="7">The sequence shown here is derived from an EMBL/GenBank/DDBJ whole genome shotgun (WGS) entry which is preliminary data.</text>
</comment>
<organism evidence="7 8">
    <name type="scientific">Lysobacter panacisoli</name>
    <dbReference type="NCBI Taxonomy" id="1255263"/>
    <lineage>
        <taxon>Bacteria</taxon>
        <taxon>Pseudomonadati</taxon>
        <taxon>Pseudomonadota</taxon>
        <taxon>Gammaproteobacteria</taxon>
        <taxon>Lysobacterales</taxon>
        <taxon>Lysobacteraceae</taxon>
        <taxon>Lysobacter</taxon>
    </lineage>
</organism>